<evidence type="ECO:0000259" key="12">
    <source>
        <dbReference type="Pfam" id="PF05193"/>
    </source>
</evidence>
<dbReference type="AlphaFoldDB" id="A0A2P7QVH9"/>
<evidence type="ECO:0000256" key="5">
    <source>
        <dbReference type="ARBA" id="ARBA00022801"/>
    </source>
</evidence>
<dbReference type="InterPro" id="IPR006311">
    <property type="entry name" value="TAT_signal"/>
</dbReference>
<keyword evidence="6" id="KW-0862">Zinc</keyword>
<feature type="domain" description="Peptidase M16 C-terminal" evidence="12">
    <location>
        <begin position="714"/>
        <end position="892"/>
    </location>
</feature>
<comment type="cofactor">
    <cofactor evidence="1">
        <name>Zn(2+)</name>
        <dbReference type="ChEBI" id="CHEBI:29105"/>
    </cofactor>
</comment>
<dbReference type="InterPro" id="IPR050626">
    <property type="entry name" value="Peptidase_M16"/>
</dbReference>
<keyword evidence="7" id="KW-0482">Metalloprotease</keyword>
<dbReference type="GO" id="GO:0004222">
    <property type="term" value="F:metalloendopeptidase activity"/>
    <property type="evidence" value="ECO:0007669"/>
    <property type="project" value="InterPro"/>
</dbReference>
<name>A0A2P7QVH9_9SPHN</name>
<evidence type="ECO:0000256" key="10">
    <source>
        <dbReference type="SAM" id="SignalP"/>
    </source>
</evidence>
<dbReference type="InterPro" id="IPR001431">
    <property type="entry name" value="Pept_M16_Zn_BS"/>
</dbReference>
<dbReference type="EMBL" id="PXYI01000002">
    <property type="protein sequence ID" value="PSJ41972.1"/>
    <property type="molecule type" value="Genomic_DNA"/>
</dbReference>
<evidence type="ECO:0008006" key="15">
    <source>
        <dbReference type="Google" id="ProtNLM"/>
    </source>
</evidence>
<dbReference type="RefSeq" id="WP_106512137.1">
    <property type="nucleotide sequence ID" value="NZ_PXYI01000002.1"/>
</dbReference>
<feature type="chain" id="PRO_5015122898" description="Peptidase M16" evidence="10">
    <location>
        <begin position="31"/>
        <end position="995"/>
    </location>
</feature>
<dbReference type="InterPro" id="IPR007863">
    <property type="entry name" value="Peptidase_M16_C"/>
</dbReference>
<keyword evidence="4" id="KW-0479">Metal-binding</keyword>
<accession>A0A2P7QVH9</accession>
<keyword evidence="14" id="KW-1185">Reference proteome</keyword>
<evidence type="ECO:0000256" key="1">
    <source>
        <dbReference type="ARBA" id="ARBA00001947"/>
    </source>
</evidence>
<evidence type="ECO:0000256" key="8">
    <source>
        <dbReference type="RuleBase" id="RU004447"/>
    </source>
</evidence>
<feature type="domain" description="Peptidase M16 C-terminal" evidence="12">
    <location>
        <begin position="244"/>
        <end position="423"/>
    </location>
</feature>
<dbReference type="Gene3D" id="3.30.830.10">
    <property type="entry name" value="Metalloenzyme, LuxS/M16 peptidase-like"/>
    <property type="match status" value="4"/>
</dbReference>
<evidence type="ECO:0000256" key="6">
    <source>
        <dbReference type="ARBA" id="ARBA00022833"/>
    </source>
</evidence>
<dbReference type="OrthoDB" id="9811314at2"/>
<dbReference type="PANTHER" id="PTHR43690:SF17">
    <property type="entry name" value="PROTEIN YHJJ"/>
    <property type="match status" value="1"/>
</dbReference>
<reference evidence="13 14" key="1">
    <citation type="submission" date="2018-03" db="EMBL/GenBank/DDBJ databases">
        <title>The draft genome of Sphingosinicella sp. GL-C-18.</title>
        <authorList>
            <person name="Liu L."/>
            <person name="Li L."/>
            <person name="Liang L."/>
            <person name="Zhang X."/>
            <person name="Wang T."/>
        </authorList>
    </citation>
    <scope>NUCLEOTIDE SEQUENCE [LARGE SCALE GENOMIC DNA]</scope>
    <source>
        <strain evidence="13 14">GL-C-18</strain>
    </source>
</reference>
<dbReference type="InterPro" id="IPR011249">
    <property type="entry name" value="Metalloenz_LuxS/M16"/>
</dbReference>
<feature type="region of interest" description="Disordered" evidence="9">
    <location>
        <begin position="967"/>
        <end position="995"/>
    </location>
</feature>
<dbReference type="SUPFAM" id="SSF63411">
    <property type="entry name" value="LuxS/MPP-like metallohydrolase"/>
    <property type="match status" value="4"/>
</dbReference>
<evidence type="ECO:0000259" key="11">
    <source>
        <dbReference type="Pfam" id="PF00675"/>
    </source>
</evidence>
<keyword evidence="10" id="KW-0732">Signal</keyword>
<evidence type="ECO:0000256" key="7">
    <source>
        <dbReference type="ARBA" id="ARBA00023049"/>
    </source>
</evidence>
<dbReference type="PANTHER" id="PTHR43690">
    <property type="entry name" value="NARDILYSIN"/>
    <property type="match status" value="1"/>
</dbReference>
<dbReference type="GO" id="GO:0006508">
    <property type="term" value="P:proteolysis"/>
    <property type="evidence" value="ECO:0007669"/>
    <property type="project" value="UniProtKB-KW"/>
</dbReference>
<dbReference type="GO" id="GO:0046872">
    <property type="term" value="F:metal ion binding"/>
    <property type="evidence" value="ECO:0007669"/>
    <property type="project" value="UniProtKB-KW"/>
</dbReference>
<keyword evidence="5" id="KW-0378">Hydrolase</keyword>
<comment type="similarity">
    <text evidence="2 8">Belongs to the peptidase M16 family.</text>
</comment>
<feature type="compositionally biased region" description="Low complexity" evidence="9">
    <location>
        <begin position="979"/>
        <end position="995"/>
    </location>
</feature>
<dbReference type="Proteomes" id="UP000241167">
    <property type="component" value="Unassembled WGS sequence"/>
</dbReference>
<dbReference type="PROSITE" id="PS00143">
    <property type="entry name" value="INSULINASE"/>
    <property type="match status" value="1"/>
</dbReference>
<protein>
    <recommendedName>
        <fullName evidence="15">Peptidase M16</fullName>
    </recommendedName>
</protein>
<dbReference type="Pfam" id="PF00675">
    <property type="entry name" value="Peptidase_M16"/>
    <property type="match status" value="1"/>
</dbReference>
<organism evidence="13 14">
    <name type="scientific">Allosphingosinicella deserti</name>
    <dbReference type="NCBI Taxonomy" id="2116704"/>
    <lineage>
        <taxon>Bacteria</taxon>
        <taxon>Pseudomonadati</taxon>
        <taxon>Pseudomonadota</taxon>
        <taxon>Alphaproteobacteria</taxon>
        <taxon>Sphingomonadales</taxon>
        <taxon>Sphingomonadaceae</taxon>
        <taxon>Allosphingosinicella</taxon>
    </lineage>
</organism>
<dbReference type="InterPro" id="IPR011765">
    <property type="entry name" value="Pept_M16_N"/>
</dbReference>
<keyword evidence="3" id="KW-0645">Protease</keyword>
<dbReference type="PROSITE" id="PS51318">
    <property type="entry name" value="TAT"/>
    <property type="match status" value="1"/>
</dbReference>
<comment type="caution">
    <text evidence="13">The sequence shown here is derived from an EMBL/GenBank/DDBJ whole genome shotgun (WGS) entry which is preliminary data.</text>
</comment>
<evidence type="ECO:0000256" key="4">
    <source>
        <dbReference type="ARBA" id="ARBA00022723"/>
    </source>
</evidence>
<gene>
    <name evidence="13" type="ORF">C7I55_06865</name>
</gene>
<evidence type="ECO:0000256" key="2">
    <source>
        <dbReference type="ARBA" id="ARBA00007261"/>
    </source>
</evidence>
<feature type="signal peptide" evidence="10">
    <location>
        <begin position="1"/>
        <end position="30"/>
    </location>
</feature>
<evidence type="ECO:0000313" key="14">
    <source>
        <dbReference type="Proteomes" id="UP000241167"/>
    </source>
</evidence>
<proteinExistence type="inferred from homology"/>
<evidence type="ECO:0000256" key="9">
    <source>
        <dbReference type="SAM" id="MobiDB-lite"/>
    </source>
</evidence>
<dbReference type="Pfam" id="PF05193">
    <property type="entry name" value="Peptidase_M16_C"/>
    <property type="match status" value="2"/>
</dbReference>
<evidence type="ECO:0000256" key="3">
    <source>
        <dbReference type="ARBA" id="ARBA00022670"/>
    </source>
</evidence>
<sequence length="995" mass="106190">MTSFRRSLLPRLLLAAAPIAALAAAAPAQAGATQAKPAAAQAKAAATPAQAKAGDSGWFYRGSDIAPDPAWTFGTLPNGLRYAVRRNALPAGQVSIRLRMDVGSLAEEDPQRGWAHYVEHMVFRGTADFHDGEARQTWQRLGASFGSDTNASTQPTQTVYQLDLPKNDEASLELSLKLLASMADTATFDPAIVDAERGVVLAEYGRRPELSVKLGDLTRNLFFAGLKFADRDTIGTEATLKGATAAGLKSFYERWYRPERATLILVGDADPKMLEALAAKTFGGWKATGPAPAEPALGAIKEVPELSAGLAYPGSPYAATLSWVRPYRKLPHTMTREREDLAEALAKRIVNRRLEAKARGDAAFLNAQIGGDRSTDIADYTQVTVMAKEGRWQEALKQVYAILADALRAPPSDAEIAREIDNLRSSGRSNVEGEPTRRSNQWAQALVSAIDGDSIISSAPATLAVFEALAPQMTPAAVQAGLTRLFAGSGPRMVLLSPEPVPDIAKALSVAAKAEPAARLADRKVTMDDLPALGAPGREVSREQIADLGVTIVRFANGSSLVFKKTDFEKGRVNVSLRFGNGVSGLPADRRTIAWMGSLIGSTGIAGLDLDALERLLTGRRMTIGFDVAEDAFELNGTTNAQDLSDQLRLLVTKLAYPRWDATLFNRYKIAALENYQLSFSSASSRAGREFGGFNHGGDARWSPVEREEIAASTPQDFQTFFEPLLQQGPIEAVIVGDVDLEPAVAAMLKTVAALPKRAEVTPAPASLAVQPPKADATVRFDHQGDPGQAYAAIGWSTFGGTGNRKARRALALAGNMIQVRLFERLRDVEGATYSPNGFASSSEIFEKWGVLGAAAEVRPERTDLFFRLAREIVADMAAKPAAPDEFERAISPVMSGLDRRLKTNAYWLSAMEGWSRKPALIDLTRNLVSDYKAMTAEDVRAAVATYVADENPWAFTVVPARAAAASSPAGATPPPAKAAPAAAAPGPSAAGTGG</sequence>
<evidence type="ECO:0000313" key="13">
    <source>
        <dbReference type="EMBL" id="PSJ41972.1"/>
    </source>
</evidence>
<feature type="domain" description="Peptidase M16 N-terminal" evidence="11">
    <location>
        <begin position="87"/>
        <end position="204"/>
    </location>
</feature>